<sequence length="275" mass="28991">MGDEPPTGSPFAQLDRLPPEVLAGLIAALDALAAQPEIQRVRRAAQTALLPLPGQRLLDAGCGAGEVARQLAALVAPTGEVVAADFSAAAVAIAALRHDGSRVRYAVGDMTALGFADATFDRVRSERVLQHLADPDAAVAELVRVTRPGGRVCLVDTDWESLTADGLPDELTAALRRHLAGGAGPQHRSMGRTLRRRLVRAGLVDVITEPITCCFTDPDDAATVLPMFDRRLPMPAGLVPDGMWEGWFAAVDAAAARGEFLAALTIWTATALRPT</sequence>
<dbReference type="RefSeq" id="WP_091557718.1">
    <property type="nucleotide sequence ID" value="NZ_FNPH01000005.1"/>
</dbReference>
<dbReference type="CDD" id="cd02440">
    <property type="entry name" value="AdoMet_MTases"/>
    <property type="match status" value="1"/>
</dbReference>
<feature type="domain" description="Methyltransferase type 11" evidence="1">
    <location>
        <begin position="58"/>
        <end position="153"/>
    </location>
</feature>
<accession>A0A1H3Q9V3</accession>
<dbReference type="Gene3D" id="3.40.50.150">
    <property type="entry name" value="Vaccinia Virus protein VP39"/>
    <property type="match status" value="1"/>
</dbReference>
<evidence type="ECO:0000259" key="1">
    <source>
        <dbReference type="Pfam" id="PF08241"/>
    </source>
</evidence>
<dbReference type="PANTHER" id="PTHR43591">
    <property type="entry name" value="METHYLTRANSFERASE"/>
    <property type="match status" value="1"/>
</dbReference>
<dbReference type="InterPro" id="IPR013216">
    <property type="entry name" value="Methyltransf_11"/>
</dbReference>
<dbReference type="EMBL" id="FNPH01000005">
    <property type="protein sequence ID" value="SDZ09805.1"/>
    <property type="molecule type" value="Genomic_DNA"/>
</dbReference>
<dbReference type="GO" id="GO:0008757">
    <property type="term" value="F:S-adenosylmethionine-dependent methyltransferase activity"/>
    <property type="evidence" value="ECO:0007669"/>
    <property type="project" value="InterPro"/>
</dbReference>
<dbReference type="GO" id="GO:0032259">
    <property type="term" value="P:methylation"/>
    <property type="evidence" value="ECO:0007669"/>
    <property type="project" value="UniProtKB-KW"/>
</dbReference>
<evidence type="ECO:0000313" key="2">
    <source>
        <dbReference type="EMBL" id="SDZ09805.1"/>
    </source>
</evidence>
<proteinExistence type="predicted"/>
<gene>
    <name evidence="2" type="ORF">SAMN05444365_105304</name>
</gene>
<organism evidence="2 3">
    <name type="scientific">Micromonospora pattaloongensis</name>
    <dbReference type="NCBI Taxonomy" id="405436"/>
    <lineage>
        <taxon>Bacteria</taxon>
        <taxon>Bacillati</taxon>
        <taxon>Actinomycetota</taxon>
        <taxon>Actinomycetes</taxon>
        <taxon>Micromonosporales</taxon>
        <taxon>Micromonosporaceae</taxon>
        <taxon>Micromonospora</taxon>
    </lineage>
</organism>
<reference evidence="3" key="1">
    <citation type="submission" date="2016-10" db="EMBL/GenBank/DDBJ databases">
        <authorList>
            <person name="Varghese N."/>
            <person name="Submissions S."/>
        </authorList>
    </citation>
    <scope>NUCLEOTIDE SEQUENCE [LARGE SCALE GENOMIC DNA]</scope>
    <source>
        <strain evidence="3">DSM 45245</strain>
    </source>
</reference>
<dbReference type="SUPFAM" id="SSF53335">
    <property type="entry name" value="S-adenosyl-L-methionine-dependent methyltransferases"/>
    <property type="match status" value="1"/>
</dbReference>
<dbReference type="PANTHER" id="PTHR43591:SF24">
    <property type="entry name" value="2-METHOXY-6-POLYPRENYL-1,4-BENZOQUINOL METHYLASE, MITOCHONDRIAL"/>
    <property type="match status" value="1"/>
</dbReference>
<dbReference type="AlphaFoldDB" id="A0A1H3Q9V3"/>
<evidence type="ECO:0000313" key="3">
    <source>
        <dbReference type="Proteomes" id="UP000242415"/>
    </source>
</evidence>
<protein>
    <submittedName>
        <fullName evidence="2">Methyltransferase domain-containing protein</fullName>
    </submittedName>
</protein>
<dbReference type="STRING" id="405436.SAMN05444365_105304"/>
<keyword evidence="2" id="KW-0489">Methyltransferase</keyword>
<dbReference type="Pfam" id="PF08241">
    <property type="entry name" value="Methyltransf_11"/>
    <property type="match status" value="1"/>
</dbReference>
<dbReference type="OrthoDB" id="3636702at2"/>
<dbReference type="Proteomes" id="UP000242415">
    <property type="component" value="Unassembled WGS sequence"/>
</dbReference>
<dbReference type="InterPro" id="IPR029063">
    <property type="entry name" value="SAM-dependent_MTases_sf"/>
</dbReference>
<name>A0A1H3Q9V3_9ACTN</name>
<keyword evidence="2" id="KW-0808">Transferase</keyword>
<keyword evidence="3" id="KW-1185">Reference proteome</keyword>